<proteinExistence type="predicted"/>
<dbReference type="EMBL" id="JACGWN010000002">
    <property type="protein sequence ID" value="KAL0458304.1"/>
    <property type="molecule type" value="Genomic_DNA"/>
</dbReference>
<comment type="caution">
    <text evidence="2">The sequence shown here is derived from an EMBL/GenBank/DDBJ whole genome shotgun (WGS) entry which is preliminary data.</text>
</comment>
<organism evidence="2">
    <name type="scientific">Sesamum latifolium</name>
    <dbReference type="NCBI Taxonomy" id="2727402"/>
    <lineage>
        <taxon>Eukaryota</taxon>
        <taxon>Viridiplantae</taxon>
        <taxon>Streptophyta</taxon>
        <taxon>Embryophyta</taxon>
        <taxon>Tracheophyta</taxon>
        <taxon>Spermatophyta</taxon>
        <taxon>Magnoliopsida</taxon>
        <taxon>eudicotyledons</taxon>
        <taxon>Gunneridae</taxon>
        <taxon>Pentapetalae</taxon>
        <taxon>asterids</taxon>
        <taxon>lamiids</taxon>
        <taxon>Lamiales</taxon>
        <taxon>Pedaliaceae</taxon>
        <taxon>Sesamum</taxon>
    </lineage>
</organism>
<evidence type="ECO:0000256" key="1">
    <source>
        <dbReference type="SAM" id="MobiDB-lite"/>
    </source>
</evidence>
<sequence length="56" mass="6028">MENPNHPLDKQKAVAAPSATQAAGGCRSTASPRACWIYFSYRGSSPSPSTSRRPYN</sequence>
<dbReference type="AlphaFoldDB" id="A0AAW2XWC7"/>
<reference evidence="2" key="1">
    <citation type="submission" date="2020-06" db="EMBL/GenBank/DDBJ databases">
        <authorList>
            <person name="Li T."/>
            <person name="Hu X."/>
            <person name="Zhang T."/>
            <person name="Song X."/>
            <person name="Zhang H."/>
            <person name="Dai N."/>
            <person name="Sheng W."/>
            <person name="Hou X."/>
            <person name="Wei L."/>
        </authorList>
    </citation>
    <scope>NUCLEOTIDE SEQUENCE</scope>
    <source>
        <strain evidence="2">KEN1</strain>
        <tissue evidence="2">Leaf</tissue>
    </source>
</reference>
<name>A0AAW2XWC7_9LAMI</name>
<gene>
    <name evidence="2" type="ORF">Slati_0457600</name>
</gene>
<reference evidence="2" key="2">
    <citation type="journal article" date="2024" name="Plant">
        <title>Genomic evolution and insights into agronomic trait innovations of Sesamum species.</title>
        <authorList>
            <person name="Miao H."/>
            <person name="Wang L."/>
            <person name="Qu L."/>
            <person name="Liu H."/>
            <person name="Sun Y."/>
            <person name="Le M."/>
            <person name="Wang Q."/>
            <person name="Wei S."/>
            <person name="Zheng Y."/>
            <person name="Lin W."/>
            <person name="Duan Y."/>
            <person name="Cao H."/>
            <person name="Xiong S."/>
            <person name="Wang X."/>
            <person name="Wei L."/>
            <person name="Li C."/>
            <person name="Ma Q."/>
            <person name="Ju M."/>
            <person name="Zhao R."/>
            <person name="Li G."/>
            <person name="Mu C."/>
            <person name="Tian Q."/>
            <person name="Mei H."/>
            <person name="Zhang T."/>
            <person name="Gao T."/>
            <person name="Zhang H."/>
        </authorList>
    </citation>
    <scope>NUCLEOTIDE SEQUENCE</scope>
    <source>
        <strain evidence="2">KEN1</strain>
    </source>
</reference>
<feature type="region of interest" description="Disordered" evidence="1">
    <location>
        <begin position="1"/>
        <end position="29"/>
    </location>
</feature>
<protein>
    <submittedName>
        <fullName evidence="2">Uncharacterized protein</fullName>
    </submittedName>
</protein>
<accession>A0AAW2XWC7</accession>
<evidence type="ECO:0000313" key="2">
    <source>
        <dbReference type="EMBL" id="KAL0458304.1"/>
    </source>
</evidence>